<organism evidence="3 4">
    <name type="scientific">Crucibulum laeve</name>
    <dbReference type="NCBI Taxonomy" id="68775"/>
    <lineage>
        <taxon>Eukaryota</taxon>
        <taxon>Fungi</taxon>
        <taxon>Dikarya</taxon>
        <taxon>Basidiomycota</taxon>
        <taxon>Agaricomycotina</taxon>
        <taxon>Agaricomycetes</taxon>
        <taxon>Agaricomycetidae</taxon>
        <taxon>Agaricales</taxon>
        <taxon>Agaricineae</taxon>
        <taxon>Nidulariaceae</taxon>
        <taxon>Crucibulum</taxon>
    </lineage>
</organism>
<dbReference type="InterPro" id="IPR004919">
    <property type="entry name" value="GmrSD_N"/>
</dbReference>
<dbReference type="PANTHER" id="PTHR39639:SF1">
    <property type="entry name" value="DUF262 DOMAIN-CONTAINING PROTEIN"/>
    <property type="match status" value="1"/>
</dbReference>
<keyword evidence="4" id="KW-1185">Reference proteome</keyword>
<feature type="compositionally biased region" description="Polar residues" evidence="1">
    <location>
        <begin position="599"/>
        <end position="618"/>
    </location>
</feature>
<dbReference type="PANTHER" id="PTHR39639">
    <property type="entry name" value="CHROMOSOME 16, WHOLE GENOME SHOTGUN SEQUENCE"/>
    <property type="match status" value="1"/>
</dbReference>
<feature type="region of interest" description="Disordered" evidence="1">
    <location>
        <begin position="489"/>
        <end position="701"/>
    </location>
</feature>
<sequence length="968" mass="105485">MPENYWDGSDSDLTELTSDEEEEAPPANASSSKKTSSARASTKRATAESIERTHTGNPCLKPPRTCNYAVQMVYGWIVDKTLNLDPEYQRDVVWNDAKQSNLIDSLFNNFPVPPLIFANKMARDGSMKRTCIDGKQRLTSIQRFVDGEIPHRDSVTNKKTWYKNAPKQRRVALSRDLKNTFDGKQITCVEYDDLVEDQEREIFQRVQMGVSLTPAERLAAINGHYATVVRDMQAALKESFADNFGWGTARGKDFQSVAQIIFLIDSDKLKPLEPTIARLEPFLSKKTDEKPIKLQNAVRSVCDIFCRIAHGESTASLIWNQGRMAPMELVMTCYLISVYRNKLSDMQLANAICHMRQDIRQFNSDIRFNNKAYKHTLDFIVTKLKKVQLQSDGKNDVPAAKVVAVEPSLAAKRKWEAHQEEEEEEPDDDVRFIRKKVKPASRAKSLTSKLRTRINSDDEDSDAFILDKAPKSRLGTAARASIVKGLRVAAGSSSVPVASGQTKVKRTAPPSTTKPKSAPAMKAKPSSSSAGPNSRIVTPSSRPNPKARIGAGSRSESNSTSAPPTHTPSTSQPASPVASTSALPDAAPTKTVPIPRKSNLVQRPASASHNQSPISPTGAQLPAYCESESTASPALASSSVPIPPSERPATTNAAKAHYEPSGGTAGRVVDVTQNQFVSGNDLPPLSASSSGGQRRVQTRPPAQYVKKPKLKLPNFTKKSSIPGSSETAVAAGPLDLDFNDELAKVQACLSPCKPNTPHATQSQYATEPTRHLASSVSQRTPTESAAQREWNVQGQISVQSPATTVSVRAPPTPGENNSPTLLPRVSDYVGVPICPAVQRPLPSPLSMNPAPNLMQLPPTPDANTPPTNFLPPPSNLSSKGLSSRTAPPAPTHLHRENATPRPTVNIQVNGHPDRDYRVGDKRPRSPGGMTADRRAAYLHNEPVRPGDLRARDPRQRAPRIVYGWPEGM</sequence>
<evidence type="ECO:0000313" key="3">
    <source>
        <dbReference type="EMBL" id="TFK38365.1"/>
    </source>
</evidence>
<feature type="compositionally biased region" description="Low complexity" evidence="1">
    <location>
        <begin position="514"/>
        <end position="534"/>
    </location>
</feature>
<dbReference type="AlphaFoldDB" id="A0A5C3M054"/>
<feature type="compositionally biased region" description="Polar residues" evidence="1">
    <location>
        <begin position="627"/>
        <end position="640"/>
    </location>
</feature>
<feature type="region of interest" description="Disordered" evidence="1">
    <location>
        <begin position="801"/>
        <end position="822"/>
    </location>
</feature>
<dbReference type="STRING" id="68775.A0A5C3M054"/>
<name>A0A5C3M054_9AGAR</name>
<evidence type="ECO:0000256" key="1">
    <source>
        <dbReference type="SAM" id="MobiDB-lite"/>
    </source>
</evidence>
<feature type="compositionally biased region" description="Basic and acidic residues" evidence="1">
    <location>
        <begin position="931"/>
        <end position="954"/>
    </location>
</feature>
<dbReference type="Pfam" id="PF03235">
    <property type="entry name" value="GmrSD_N"/>
    <property type="match status" value="1"/>
</dbReference>
<feature type="domain" description="GmrSD restriction endonucleases N-terminal" evidence="2">
    <location>
        <begin position="84"/>
        <end position="206"/>
    </location>
</feature>
<feature type="compositionally biased region" description="Low complexity" evidence="1">
    <location>
        <begin position="559"/>
        <end position="576"/>
    </location>
</feature>
<feature type="compositionally biased region" description="Polar residues" evidence="1">
    <location>
        <begin position="757"/>
        <end position="786"/>
    </location>
</feature>
<dbReference type="EMBL" id="ML213603">
    <property type="protein sequence ID" value="TFK38365.1"/>
    <property type="molecule type" value="Genomic_DNA"/>
</dbReference>
<feature type="compositionally biased region" description="Polar residues" evidence="1">
    <location>
        <begin position="875"/>
        <end position="885"/>
    </location>
</feature>
<dbReference type="OrthoDB" id="5419821at2759"/>
<gene>
    <name evidence="3" type="ORF">BDQ12DRAFT_109364</name>
</gene>
<protein>
    <recommendedName>
        <fullName evidence="2">GmrSD restriction endonucleases N-terminal domain-containing protein</fullName>
    </recommendedName>
</protein>
<dbReference type="Proteomes" id="UP000308652">
    <property type="component" value="Unassembled WGS sequence"/>
</dbReference>
<feature type="compositionally biased region" description="Basic and acidic residues" evidence="1">
    <location>
        <begin position="45"/>
        <end position="54"/>
    </location>
</feature>
<feature type="region of interest" description="Disordered" evidence="1">
    <location>
        <begin position="845"/>
        <end position="954"/>
    </location>
</feature>
<evidence type="ECO:0000259" key="2">
    <source>
        <dbReference type="Pfam" id="PF03235"/>
    </source>
</evidence>
<feature type="compositionally biased region" description="Basic and acidic residues" evidence="1">
    <location>
        <begin position="911"/>
        <end position="923"/>
    </location>
</feature>
<feature type="region of interest" description="Disordered" evidence="1">
    <location>
        <begin position="1"/>
        <end position="62"/>
    </location>
</feature>
<accession>A0A5C3M054</accession>
<feature type="compositionally biased region" description="Low complexity" evidence="1">
    <location>
        <begin position="489"/>
        <end position="500"/>
    </location>
</feature>
<reference evidence="3 4" key="1">
    <citation type="journal article" date="2019" name="Nat. Ecol. Evol.">
        <title>Megaphylogeny resolves global patterns of mushroom evolution.</title>
        <authorList>
            <person name="Varga T."/>
            <person name="Krizsan K."/>
            <person name="Foldi C."/>
            <person name="Dima B."/>
            <person name="Sanchez-Garcia M."/>
            <person name="Sanchez-Ramirez S."/>
            <person name="Szollosi G.J."/>
            <person name="Szarkandi J.G."/>
            <person name="Papp V."/>
            <person name="Albert L."/>
            <person name="Andreopoulos W."/>
            <person name="Angelini C."/>
            <person name="Antonin V."/>
            <person name="Barry K.W."/>
            <person name="Bougher N.L."/>
            <person name="Buchanan P."/>
            <person name="Buyck B."/>
            <person name="Bense V."/>
            <person name="Catcheside P."/>
            <person name="Chovatia M."/>
            <person name="Cooper J."/>
            <person name="Damon W."/>
            <person name="Desjardin D."/>
            <person name="Finy P."/>
            <person name="Geml J."/>
            <person name="Haridas S."/>
            <person name="Hughes K."/>
            <person name="Justo A."/>
            <person name="Karasinski D."/>
            <person name="Kautmanova I."/>
            <person name="Kiss B."/>
            <person name="Kocsube S."/>
            <person name="Kotiranta H."/>
            <person name="LaButti K.M."/>
            <person name="Lechner B.E."/>
            <person name="Liimatainen K."/>
            <person name="Lipzen A."/>
            <person name="Lukacs Z."/>
            <person name="Mihaltcheva S."/>
            <person name="Morgado L.N."/>
            <person name="Niskanen T."/>
            <person name="Noordeloos M.E."/>
            <person name="Ohm R.A."/>
            <person name="Ortiz-Santana B."/>
            <person name="Ovrebo C."/>
            <person name="Racz N."/>
            <person name="Riley R."/>
            <person name="Savchenko A."/>
            <person name="Shiryaev A."/>
            <person name="Soop K."/>
            <person name="Spirin V."/>
            <person name="Szebenyi C."/>
            <person name="Tomsovsky M."/>
            <person name="Tulloss R.E."/>
            <person name="Uehling J."/>
            <person name="Grigoriev I.V."/>
            <person name="Vagvolgyi C."/>
            <person name="Papp T."/>
            <person name="Martin F.M."/>
            <person name="Miettinen O."/>
            <person name="Hibbett D.S."/>
            <person name="Nagy L.G."/>
        </authorList>
    </citation>
    <scope>NUCLEOTIDE SEQUENCE [LARGE SCALE GENOMIC DNA]</scope>
    <source>
        <strain evidence="3 4">CBS 166.37</strain>
    </source>
</reference>
<feature type="compositionally biased region" description="Acidic residues" evidence="1">
    <location>
        <begin position="9"/>
        <end position="24"/>
    </location>
</feature>
<evidence type="ECO:0000313" key="4">
    <source>
        <dbReference type="Proteomes" id="UP000308652"/>
    </source>
</evidence>
<feature type="compositionally biased region" description="Low complexity" evidence="1">
    <location>
        <begin position="25"/>
        <end position="44"/>
    </location>
</feature>
<feature type="region of interest" description="Disordered" evidence="1">
    <location>
        <begin position="755"/>
        <end position="786"/>
    </location>
</feature>
<proteinExistence type="predicted"/>